<dbReference type="InterPro" id="IPR036873">
    <property type="entry name" value="Rhodanese-like_dom_sf"/>
</dbReference>
<dbReference type="RefSeq" id="WP_380204228.1">
    <property type="nucleotide sequence ID" value="NZ_JBHTEK010000001.1"/>
</dbReference>
<gene>
    <name evidence="3" type="ORF">ACFQT0_15950</name>
</gene>
<dbReference type="SUPFAM" id="SSF52821">
    <property type="entry name" value="Rhodanese/Cell cycle control phosphatase"/>
    <property type="match status" value="1"/>
</dbReference>
<dbReference type="InterPro" id="IPR001763">
    <property type="entry name" value="Rhodanese-like_dom"/>
</dbReference>
<proteinExistence type="predicted"/>
<sequence>MRAGAAQRAQEPEAGPAARDLPRLRGRALPGCRLRGHHLQQDEGRLPVCGGAPPIESGHSGPGGERPWLQTERQSSYAVARRGRGHCDPAAHRPQRHGARRAHPAEFAAGHLQGAQNLDFRAPDFEQQLRKLDPQGRYVVYCASGNRSGRASALMLELGIRAVTNAGGYSDLKAAGAK</sequence>
<keyword evidence="4" id="KW-1185">Reference proteome</keyword>
<evidence type="ECO:0000313" key="3">
    <source>
        <dbReference type="EMBL" id="MFC7668698.1"/>
    </source>
</evidence>
<feature type="region of interest" description="Disordered" evidence="1">
    <location>
        <begin position="1"/>
        <end position="24"/>
    </location>
</feature>
<comment type="caution">
    <text evidence="3">The sequence shown here is derived from an EMBL/GenBank/DDBJ whole genome shotgun (WGS) entry which is preliminary data.</text>
</comment>
<dbReference type="Proteomes" id="UP001596513">
    <property type="component" value="Unassembled WGS sequence"/>
</dbReference>
<protein>
    <submittedName>
        <fullName evidence="3">Rhodanese-like domain-containing protein</fullName>
    </submittedName>
</protein>
<evidence type="ECO:0000313" key="4">
    <source>
        <dbReference type="Proteomes" id="UP001596513"/>
    </source>
</evidence>
<dbReference type="EMBL" id="JBHTEK010000001">
    <property type="protein sequence ID" value="MFC7668698.1"/>
    <property type="molecule type" value="Genomic_DNA"/>
</dbReference>
<feature type="domain" description="Rhodanese" evidence="2">
    <location>
        <begin position="98"/>
        <end position="177"/>
    </location>
</feature>
<reference evidence="4" key="1">
    <citation type="journal article" date="2019" name="Int. J. Syst. Evol. Microbiol.">
        <title>The Global Catalogue of Microorganisms (GCM) 10K type strain sequencing project: providing services to taxonomists for standard genome sequencing and annotation.</title>
        <authorList>
            <consortium name="The Broad Institute Genomics Platform"/>
            <consortium name="The Broad Institute Genome Sequencing Center for Infectious Disease"/>
            <person name="Wu L."/>
            <person name="Ma J."/>
        </authorList>
    </citation>
    <scope>NUCLEOTIDE SEQUENCE [LARGE SCALE GENOMIC DNA]</scope>
    <source>
        <strain evidence="4">JCM 19635</strain>
    </source>
</reference>
<dbReference type="PROSITE" id="PS50206">
    <property type="entry name" value="RHODANESE_3"/>
    <property type="match status" value="1"/>
</dbReference>
<dbReference type="CDD" id="cd00158">
    <property type="entry name" value="RHOD"/>
    <property type="match status" value="1"/>
</dbReference>
<evidence type="ECO:0000256" key="1">
    <source>
        <dbReference type="SAM" id="MobiDB-lite"/>
    </source>
</evidence>
<name>A0ABW2U5F1_9BACT</name>
<evidence type="ECO:0000259" key="2">
    <source>
        <dbReference type="PROSITE" id="PS50206"/>
    </source>
</evidence>
<dbReference type="Pfam" id="PF00581">
    <property type="entry name" value="Rhodanese"/>
    <property type="match status" value="1"/>
</dbReference>
<dbReference type="SMART" id="SM00450">
    <property type="entry name" value="RHOD"/>
    <property type="match status" value="1"/>
</dbReference>
<dbReference type="Gene3D" id="3.40.250.10">
    <property type="entry name" value="Rhodanese-like domain"/>
    <property type="match status" value="1"/>
</dbReference>
<organism evidence="3 4">
    <name type="scientific">Hymenobacter humi</name>
    <dbReference type="NCBI Taxonomy" id="1411620"/>
    <lineage>
        <taxon>Bacteria</taxon>
        <taxon>Pseudomonadati</taxon>
        <taxon>Bacteroidota</taxon>
        <taxon>Cytophagia</taxon>
        <taxon>Cytophagales</taxon>
        <taxon>Hymenobacteraceae</taxon>
        <taxon>Hymenobacter</taxon>
    </lineage>
</organism>
<accession>A0ABW2U5F1</accession>